<sequence length="262" mass="28911">MILCNDQKTGNDINANAHLLPASLLNYTNGLAFSANMKSTNDPRGRLVGPVAEHKNNQAPVMAPFSSRGPNKITPEILKPNITTPGVSVIAAYMEGKQLVNNRTTPFYPESGTSRTKDNTGHTMRDASTNLKATPFNYGVGHVRPTRAVEPRLVYDLSNNDYLYFLCALGYNETMMEVFSKSFTFSCPKNLNVLYFNYPSITVPNLYGSITVTQKLNNVGSPASYRARIVDPRGMSVSIEPNSLKFDKIGEEKSFKLTLKAK</sequence>
<evidence type="ECO:0000313" key="2">
    <source>
        <dbReference type="Proteomes" id="UP001060215"/>
    </source>
</evidence>
<protein>
    <submittedName>
        <fullName evidence="1">Subtilisin-like protease SBT5.4</fullName>
    </submittedName>
</protein>
<accession>A0ACC0GEI7</accession>
<comment type="caution">
    <text evidence="1">The sequence shown here is derived from an EMBL/GenBank/DDBJ whole genome shotgun (WGS) entry which is preliminary data.</text>
</comment>
<organism evidence="1 2">
    <name type="scientific">Camellia lanceoleosa</name>
    <dbReference type="NCBI Taxonomy" id="1840588"/>
    <lineage>
        <taxon>Eukaryota</taxon>
        <taxon>Viridiplantae</taxon>
        <taxon>Streptophyta</taxon>
        <taxon>Embryophyta</taxon>
        <taxon>Tracheophyta</taxon>
        <taxon>Spermatophyta</taxon>
        <taxon>Magnoliopsida</taxon>
        <taxon>eudicotyledons</taxon>
        <taxon>Gunneridae</taxon>
        <taxon>Pentapetalae</taxon>
        <taxon>asterids</taxon>
        <taxon>Ericales</taxon>
        <taxon>Theaceae</taxon>
        <taxon>Camellia</taxon>
    </lineage>
</organism>
<dbReference type="EMBL" id="CM045765">
    <property type="protein sequence ID" value="KAI7999369.1"/>
    <property type="molecule type" value="Genomic_DNA"/>
</dbReference>
<reference evidence="1 2" key="1">
    <citation type="journal article" date="2022" name="Plant J.">
        <title>Chromosome-level genome of Camellia lanceoleosa provides a valuable resource for understanding genome evolution and self-incompatibility.</title>
        <authorList>
            <person name="Gong W."/>
            <person name="Xiao S."/>
            <person name="Wang L."/>
            <person name="Liao Z."/>
            <person name="Chang Y."/>
            <person name="Mo W."/>
            <person name="Hu G."/>
            <person name="Li W."/>
            <person name="Zhao G."/>
            <person name="Zhu H."/>
            <person name="Hu X."/>
            <person name="Ji K."/>
            <person name="Xiang X."/>
            <person name="Song Q."/>
            <person name="Yuan D."/>
            <person name="Jin S."/>
            <person name="Zhang L."/>
        </authorList>
    </citation>
    <scope>NUCLEOTIDE SEQUENCE [LARGE SCALE GENOMIC DNA]</scope>
    <source>
        <strain evidence="1">SQ_2022a</strain>
    </source>
</reference>
<keyword evidence="2" id="KW-1185">Reference proteome</keyword>
<name>A0ACC0GEI7_9ERIC</name>
<gene>
    <name evidence="1" type="ORF">LOK49_LG09G00004</name>
</gene>
<proteinExistence type="predicted"/>
<evidence type="ECO:0000313" key="1">
    <source>
        <dbReference type="EMBL" id="KAI7999369.1"/>
    </source>
</evidence>
<dbReference type="Proteomes" id="UP001060215">
    <property type="component" value="Chromosome 8"/>
</dbReference>